<reference evidence="7 8" key="1">
    <citation type="submission" date="2017-09" db="EMBL/GenBank/DDBJ databases">
        <title>WGS assembly of Aquilegia coerulea Goldsmith.</title>
        <authorList>
            <person name="Hodges S."/>
            <person name="Kramer E."/>
            <person name="Nordborg M."/>
            <person name="Tomkins J."/>
            <person name="Borevitz J."/>
            <person name="Derieg N."/>
            <person name="Yan J."/>
            <person name="Mihaltcheva S."/>
            <person name="Hayes R.D."/>
            <person name="Rokhsar D."/>
        </authorList>
    </citation>
    <scope>NUCLEOTIDE SEQUENCE [LARGE SCALE GENOMIC DNA]</scope>
    <source>
        <strain evidence="8">cv. Goldsmith</strain>
    </source>
</reference>
<protein>
    <recommendedName>
        <fullName evidence="6">Peptidase A1 domain-containing protein</fullName>
    </recommendedName>
</protein>
<evidence type="ECO:0000256" key="1">
    <source>
        <dbReference type="ARBA" id="ARBA00007447"/>
    </source>
</evidence>
<keyword evidence="5" id="KW-0325">Glycoprotein</keyword>
<dbReference type="Gene3D" id="2.40.70.10">
    <property type="entry name" value="Acid Proteases"/>
    <property type="match status" value="2"/>
</dbReference>
<name>A0A2G5CS80_AQUCA</name>
<dbReference type="PROSITE" id="PS51767">
    <property type="entry name" value="PEPTIDASE_A1"/>
    <property type="match status" value="1"/>
</dbReference>
<dbReference type="STRING" id="218851.A0A2G5CS80"/>
<dbReference type="Proteomes" id="UP000230069">
    <property type="component" value="Unassembled WGS sequence"/>
</dbReference>
<dbReference type="PANTHER" id="PTHR47967:SF123">
    <property type="entry name" value="ASPARTIC PROTEINASE NEPENTHESIN-1-LIKE"/>
    <property type="match status" value="1"/>
</dbReference>
<dbReference type="GO" id="GO:0004190">
    <property type="term" value="F:aspartic-type endopeptidase activity"/>
    <property type="evidence" value="ECO:0007669"/>
    <property type="project" value="UniProtKB-KW"/>
</dbReference>
<dbReference type="SUPFAM" id="SSF50630">
    <property type="entry name" value="Acid proteases"/>
    <property type="match status" value="1"/>
</dbReference>
<dbReference type="GO" id="GO:0006508">
    <property type="term" value="P:proteolysis"/>
    <property type="evidence" value="ECO:0007669"/>
    <property type="project" value="UniProtKB-KW"/>
</dbReference>
<feature type="non-terminal residue" evidence="7">
    <location>
        <position position="1"/>
    </location>
</feature>
<dbReference type="InterPro" id="IPR051708">
    <property type="entry name" value="Plant_Aspart_Prot_A1"/>
</dbReference>
<dbReference type="InterPro" id="IPR001969">
    <property type="entry name" value="Aspartic_peptidase_AS"/>
</dbReference>
<dbReference type="InterPro" id="IPR021109">
    <property type="entry name" value="Peptidase_aspartic_dom_sf"/>
</dbReference>
<dbReference type="Pfam" id="PF14543">
    <property type="entry name" value="TAXi_N"/>
    <property type="match status" value="1"/>
</dbReference>
<evidence type="ECO:0000259" key="6">
    <source>
        <dbReference type="PROSITE" id="PS51767"/>
    </source>
</evidence>
<evidence type="ECO:0000313" key="7">
    <source>
        <dbReference type="EMBL" id="PIA34109.1"/>
    </source>
</evidence>
<dbReference type="AlphaFoldDB" id="A0A2G5CS80"/>
<keyword evidence="3" id="KW-0064">Aspartyl protease</keyword>
<dbReference type="InterPro" id="IPR034161">
    <property type="entry name" value="Pepsin-like_plant"/>
</dbReference>
<dbReference type="InterPro" id="IPR032861">
    <property type="entry name" value="TAXi_N"/>
</dbReference>
<accession>A0A2G5CS80</accession>
<sequence>LAKCNGFTLKLIHRDSTESPLYPGNITPQERVERLHNQTDARINYYVAKITSAKLVVDQSGNHLQPEVVRSRLSFQDSFYLAKIGLGTFVNLPHQPNHRNYFLIVDTAEELIWTQCEPCKAGFNQTQPVFPYSKSKTYRLLKCNSHSLCYRDRCQHGYCTYGVKYATNESSTGYLGIDRFTFELDNGATESVDGLLFGCGDIQENFKFTTPNKINGIIGMGTGPRSLISQLGNRALGRFSYCVPSWKNSDDNIFLRFGKEAKFPQGLHVLTTPFFKGQVMSAYYVRLLDISVAGNRLNFPTGYFDIRQDGTGGGCVIDSGSPFTALPQAAYTRVRDAVISYWAQRQLPVKQKPGLDLCYHVPTRPDQQFPLIIFHFLNADFTIGSGAFLHTGDAICFAFRSSGGLGGVSAIIGGIAQSDYRFWFDFATKTISFAQEDCRRNP</sequence>
<evidence type="ECO:0000256" key="4">
    <source>
        <dbReference type="ARBA" id="ARBA00022801"/>
    </source>
</evidence>
<dbReference type="InterPro" id="IPR032799">
    <property type="entry name" value="TAXi_C"/>
</dbReference>
<dbReference type="PROSITE" id="PS00141">
    <property type="entry name" value="ASP_PROTEASE"/>
    <property type="match status" value="1"/>
</dbReference>
<dbReference type="InterPro" id="IPR033121">
    <property type="entry name" value="PEPTIDASE_A1"/>
</dbReference>
<evidence type="ECO:0000313" key="8">
    <source>
        <dbReference type="Proteomes" id="UP000230069"/>
    </source>
</evidence>
<dbReference type="InParanoid" id="A0A2G5CS80"/>
<dbReference type="Pfam" id="PF14541">
    <property type="entry name" value="TAXi_C"/>
    <property type="match status" value="1"/>
</dbReference>
<feature type="domain" description="Peptidase A1" evidence="6">
    <location>
        <begin position="80"/>
        <end position="434"/>
    </location>
</feature>
<keyword evidence="2" id="KW-0645">Protease</keyword>
<dbReference type="EMBL" id="KZ305056">
    <property type="protein sequence ID" value="PIA34109.1"/>
    <property type="molecule type" value="Genomic_DNA"/>
</dbReference>
<proteinExistence type="inferred from homology"/>
<dbReference type="CDD" id="cd05476">
    <property type="entry name" value="pepsin_A_like_plant"/>
    <property type="match status" value="1"/>
</dbReference>
<dbReference type="OrthoDB" id="1072226at2759"/>
<evidence type="ECO:0000256" key="3">
    <source>
        <dbReference type="ARBA" id="ARBA00022750"/>
    </source>
</evidence>
<keyword evidence="4" id="KW-0378">Hydrolase</keyword>
<dbReference type="GO" id="GO:0005576">
    <property type="term" value="C:extracellular region"/>
    <property type="evidence" value="ECO:0007669"/>
    <property type="project" value="TreeGrafter"/>
</dbReference>
<gene>
    <name evidence="7" type="ORF">AQUCO_03900191v1</name>
</gene>
<comment type="similarity">
    <text evidence="1">Belongs to the peptidase A1 family.</text>
</comment>
<evidence type="ECO:0000256" key="5">
    <source>
        <dbReference type="ARBA" id="ARBA00023180"/>
    </source>
</evidence>
<dbReference type="PANTHER" id="PTHR47967">
    <property type="entry name" value="OS07G0603500 PROTEIN-RELATED"/>
    <property type="match status" value="1"/>
</dbReference>
<organism evidence="7 8">
    <name type="scientific">Aquilegia coerulea</name>
    <name type="common">Rocky mountain columbine</name>
    <dbReference type="NCBI Taxonomy" id="218851"/>
    <lineage>
        <taxon>Eukaryota</taxon>
        <taxon>Viridiplantae</taxon>
        <taxon>Streptophyta</taxon>
        <taxon>Embryophyta</taxon>
        <taxon>Tracheophyta</taxon>
        <taxon>Spermatophyta</taxon>
        <taxon>Magnoliopsida</taxon>
        <taxon>Ranunculales</taxon>
        <taxon>Ranunculaceae</taxon>
        <taxon>Thalictroideae</taxon>
        <taxon>Aquilegia</taxon>
    </lineage>
</organism>
<evidence type="ECO:0000256" key="2">
    <source>
        <dbReference type="ARBA" id="ARBA00022670"/>
    </source>
</evidence>
<keyword evidence="8" id="KW-1185">Reference proteome</keyword>